<dbReference type="SUPFAM" id="SSF53697">
    <property type="entry name" value="SIS domain"/>
    <property type="match status" value="1"/>
</dbReference>
<dbReference type="Proteomes" id="UP000637578">
    <property type="component" value="Unassembled WGS sequence"/>
</dbReference>
<keyword evidence="2" id="KW-1185">Reference proteome</keyword>
<dbReference type="EMBL" id="BMMK01000020">
    <property type="protein sequence ID" value="GGM66517.1"/>
    <property type="molecule type" value="Genomic_DNA"/>
</dbReference>
<reference evidence="1" key="2">
    <citation type="submission" date="2020-09" db="EMBL/GenBank/DDBJ databases">
        <authorList>
            <person name="Sun Q."/>
            <person name="Zhou Y."/>
        </authorList>
    </citation>
    <scope>NUCLEOTIDE SEQUENCE</scope>
    <source>
        <strain evidence="1">CGMCC 4.5737</strain>
    </source>
</reference>
<organism evidence="1 2">
    <name type="scientific">Longimycelium tulufanense</name>
    <dbReference type="NCBI Taxonomy" id="907463"/>
    <lineage>
        <taxon>Bacteria</taxon>
        <taxon>Bacillati</taxon>
        <taxon>Actinomycetota</taxon>
        <taxon>Actinomycetes</taxon>
        <taxon>Pseudonocardiales</taxon>
        <taxon>Pseudonocardiaceae</taxon>
        <taxon>Longimycelium</taxon>
    </lineage>
</organism>
<gene>
    <name evidence="1" type="ORF">GCM10012275_41310</name>
</gene>
<evidence type="ECO:0000313" key="2">
    <source>
        <dbReference type="Proteomes" id="UP000637578"/>
    </source>
</evidence>
<evidence type="ECO:0000313" key="1">
    <source>
        <dbReference type="EMBL" id="GGM66517.1"/>
    </source>
</evidence>
<dbReference type="GO" id="GO:0097367">
    <property type="term" value="F:carbohydrate derivative binding"/>
    <property type="evidence" value="ECO:0007669"/>
    <property type="project" value="InterPro"/>
</dbReference>
<dbReference type="AlphaFoldDB" id="A0A8J3CH79"/>
<evidence type="ECO:0008006" key="3">
    <source>
        <dbReference type="Google" id="ProtNLM"/>
    </source>
</evidence>
<reference evidence="1" key="1">
    <citation type="journal article" date="2014" name="Int. J. Syst. Evol. Microbiol.">
        <title>Complete genome sequence of Corynebacterium casei LMG S-19264T (=DSM 44701T), isolated from a smear-ripened cheese.</title>
        <authorList>
            <consortium name="US DOE Joint Genome Institute (JGI-PGF)"/>
            <person name="Walter F."/>
            <person name="Albersmeier A."/>
            <person name="Kalinowski J."/>
            <person name="Ruckert C."/>
        </authorList>
    </citation>
    <scope>NUCLEOTIDE SEQUENCE</scope>
    <source>
        <strain evidence="1">CGMCC 4.5737</strain>
    </source>
</reference>
<sequence>MLDDSLLDDPARLGEADTGGLLRAAATGGAQLRSTLETAAERGLAEFGADRPRAVVLLTRPGVGSTAAAVLAALLGPGCPVPVVLCDAAPSWIGALDVVVAHTDDPGDVVLAESIDLAVRRGARVLLTAPDSGPVAAAAAGHAVLLPPRVPAPAGLAFARALGGGLLAATGLGLLGTDLTAIADELDREAERNHPAHELLVNPAKALALRMAERRPLLWGLDPVATAVAGQAAHALATFAGVVADAVGYPQAVNQTALHRAAVQVTSGADLFLDPEEVPGGLPRVLLLAVRQGGVGEAARRAAEDTLPGADVVAVAEEVAESSAGDAPLGAAVLAARFDLAALYLGLATGSWGGPGAG</sequence>
<dbReference type="InterPro" id="IPR046348">
    <property type="entry name" value="SIS_dom_sf"/>
</dbReference>
<dbReference type="GO" id="GO:1901135">
    <property type="term" value="P:carbohydrate derivative metabolic process"/>
    <property type="evidence" value="ECO:0007669"/>
    <property type="project" value="InterPro"/>
</dbReference>
<accession>A0A8J3CH79</accession>
<protein>
    <recommendedName>
        <fullName evidence="3">Bifunctional glucose-6-phosphate/mannose-6-phosphate isomerase C-terminal domain-containing protein</fullName>
    </recommendedName>
</protein>
<dbReference type="RefSeq" id="WP_189060035.1">
    <property type="nucleotide sequence ID" value="NZ_BMMK01000020.1"/>
</dbReference>
<comment type="caution">
    <text evidence="1">The sequence shown here is derived from an EMBL/GenBank/DDBJ whole genome shotgun (WGS) entry which is preliminary data.</text>
</comment>
<name>A0A8J3CH79_9PSEU</name>
<proteinExistence type="predicted"/>